<feature type="region of interest" description="Disordered" evidence="1">
    <location>
        <begin position="283"/>
        <end position="304"/>
    </location>
</feature>
<sequence>MDVLGTHSGTHSGTYTDLSSVGNPTKVVEEFQLLLQKSHQLFAGLRELPPTGRSWQSHYQRTFEVFTKIWKYQQTHRTILEHKELYGLKRWEIGEIASKIGQLYYHYYLRSSMTGYLYESFVFYEAIRDRMYFKDVLEAKDSVLMVKKLRYYARFIVVCLLLNRTEMVKTLTDELTVLVDEYTSTFKVNDAAEWQLVLTEITTFMETEKRLAPLDYDDSILHFPSRIPISIKPATSNWQDGAAPPPNFKLKEVIVVGNHSNQIKFAELTLDMYRMLQSLEHESAPLPQRPPPTVIPTADSSASKEERELKEKYQMIDRPQEPNPHKYMLFRPTFPQLMLYISTAFKDVGEDSGMLLYLSADGSKLEVETDSYAGGVMMAINNGRFGKDKKSLDEMILTHTLHPHDLIPFTRKPMFLIVDSDNSVAFKSFPKVFDQPLVCLLSPTKFPNSIKDVAQVGGLFTLFLHAPIKAFAFVSDLSVLSPDIWSQCVFHADATEKLIAELIEKDAIIDKSFKRFAQDDFLRNFMVRFILCHAILSHHTAFKESKHLPSSFPAVPQSVLAAPELSARIQELVRIANVASLYSFEDVVMSTGTPAATGTATAFASEATA</sequence>
<evidence type="ECO:0008006" key="4">
    <source>
        <dbReference type="Google" id="ProtNLM"/>
    </source>
</evidence>
<dbReference type="Pfam" id="PF12070">
    <property type="entry name" value="SCAI"/>
    <property type="match status" value="1"/>
</dbReference>
<dbReference type="Proteomes" id="UP001527925">
    <property type="component" value="Unassembled WGS sequence"/>
</dbReference>
<dbReference type="InterPro" id="IPR022709">
    <property type="entry name" value="SCAI"/>
</dbReference>
<evidence type="ECO:0000313" key="3">
    <source>
        <dbReference type="Proteomes" id="UP001527925"/>
    </source>
</evidence>
<keyword evidence="3" id="KW-1185">Reference proteome</keyword>
<dbReference type="PANTHER" id="PTHR21243">
    <property type="entry name" value="PROTEIN SCAI"/>
    <property type="match status" value="1"/>
</dbReference>
<organism evidence="2 3">
    <name type="scientific">Polyrhizophydium stewartii</name>
    <dbReference type="NCBI Taxonomy" id="2732419"/>
    <lineage>
        <taxon>Eukaryota</taxon>
        <taxon>Fungi</taxon>
        <taxon>Fungi incertae sedis</taxon>
        <taxon>Chytridiomycota</taxon>
        <taxon>Chytridiomycota incertae sedis</taxon>
        <taxon>Chytridiomycetes</taxon>
        <taxon>Rhizophydiales</taxon>
        <taxon>Rhizophydiales incertae sedis</taxon>
        <taxon>Polyrhizophydium</taxon>
    </lineage>
</organism>
<accession>A0ABR4NBR8</accession>
<dbReference type="EMBL" id="JADGIZ020000013">
    <property type="protein sequence ID" value="KAL2916941.1"/>
    <property type="molecule type" value="Genomic_DNA"/>
</dbReference>
<comment type="caution">
    <text evidence="2">The sequence shown here is derived from an EMBL/GenBank/DDBJ whole genome shotgun (WGS) entry which is preliminary data.</text>
</comment>
<name>A0ABR4NBR8_9FUNG</name>
<reference evidence="2 3" key="1">
    <citation type="submission" date="2023-09" db="EMBL/GenBank/DDBJ databases">
        <title>Pangenome analysis of Batrachochytrium dendrobatidis and related Chytrids.</title>
        <authorList>
            <person name="Yacoub M.N."/>
            <person name="Stajich J.E."/>
            <person name="James T.Y."/>
        </authorList>
    </citation>
    <scope>NUCLEOTIDE SEQUENCE [LARGE SCALE GENOMIC DNA]</scope>
    <source>
        <strain evidence="2 3">JEL0888</strain>
    </source>
</reference>
<proteinExistence type="predicted"/>
<evidence type="ECO:0000256" key="1">
    <source>
        <dbReference type="SAM" id="MobiDB-lite"/>
    </source>
</evidence>
<protein>
    <recommendedName>
        <fullName evidence="4">Protein SCAI</fullName>
    </recommendedName>
</protein>
<gene>
    <name evidence="2" type="ORF">HK105_203373</name>
</gene>
<evidence type="ECO:0000313" key="2">
    <source>
        <dbReference type="EMBL" id="KAL2916941.1"/>
    </source>
</evidence>